<evidence type="ECO:0000256" key="8">
    <source>
        <dbReference type="SAM" id="MobiDB-lite"/>
    </source>
</evidence>
<dbReference type="Gene3D" id="1.25.40.10">
    <property type="entry name" value="Tetratricopeptide repeat domain"/>
    <property type="match status" value="2"/>
</dbReference>
<feature type="transmembrane region" description="Helical" evidence="9">
    <location>
        <begin position="241"/>
        <end position="260"/>
    </location>
</feature>
<feature type="transmembrane region" description="Helical" evidence="9">
    <location>
        <begin position="208"/>
        <end position="229"/>
    </location>
</feature>
<evidence type="ECO:0000256" key="2">
    <source>
        <dbReference type="ARBA" id="ARBA00007520"/>
    </source>
</evidence>
<keyword evidence="5 9" id="KW-0812">Transmembrane</keyword>
<dbReference type="InterPro" id="IPR011990">
    <property type="entry name" value="TPR-like_helical_dom_sf"/>
</dbReference>
<dbReference type="InterPro" id="IPR004638">
    <property type="entry name" value="EmrB-like"/>
</dbReference>
<dbReference type="InterPro" id="IPR011701">
    <property type="entry name" value="MFS"/>
</dbReference>
<evidence type="ECO:0000256" key="5">
    <source>
        <dbReference type="ARBA" id="ARBA00022692"/>
    </source>
</evidence>
<dbReference type="SUPFAM" id="SSF48452">
    <property type="entry name" value="TPR-like"/>
    <property type="match status" value="1"/>
</dbReference>
<feature type="transmembrane region" description="Helical" evidence="9">
    <location>
        <begin position="178"/>
        <end position="196"/>
    </location>
</feature>
<dbReference type="RefSeq" id="WP_189134846.1">
    <property type="nucleotide sequence ID" value="NZ_BMMS01000032.1"/>
</dbReference>
<dbReference type="PANTHER" id="PTHR23501">
    <property type="entry name" value="MAJOR FACILITATOR SUPERFAMILY"/>
    <property type="match status" value="1"/>
</dbReference>
<keyword evidence="3" id="KW-0813">Transport</keyword>
<keyword evidence="6 9" id="KW-1133">Transmembrane helix</keyword>
<proteinExistence type="inferred from homology"/>
<keyword evidence="4" id="KW-1003">Cell membrane</keyword>
<feature type="transmembrane region" description="Helical" evidence="9">
    <location>
        <begin position="345"/>
        <end position="367"/>
    </location>
</feature>
<dbReference type="NCBIfam" id="TIGR00711">
    <property type="entry name" value="efflux_EmrB"/>
    <property type="match status" value="1"/>
</dbReference>
<accession>A0A918E1C6</accession>
<feature type="transmembrane region" description="Helical" evidence="9">
    <location>
        <begin position="89"/>
        <end position="108"/>
    </location>
</feature>
<feature type="region of interest" description="Disordered" evidence="8">
    <location>
        <begin position="1"/>
        <end position="43"/>
    </location>
</feature>
<name>A0A918E1C6_9ACTN</name>
<evidence type="ECO:0000256" key="6">
    <source>
        <dbReference type="ARBA" id="ARBA00022989"/>
    </source>
</evidence>
<dbReference type="Gene3D" id="1.20.1720.10">
    <property type="entry name" value="Multidrug resistance protein D"/>
    <property type="match status" value="1"/>
</dbReference>
<feature type="transmembrane region" description="Helical" evidence="9">
    <location>
        <begin position="441"/>
        <end position="459"/>
    </location>
</feature>
<feature type="compositionally biased region" description="Low complexity" evidence="8">
    <location>
        <begin position="8"/>
        <end position="43"/>
    </location>
</feature>
<feature type="domain" description="Major facilitator superfamily (MFS) profile" evidence="10">
    <location>
        <begin position="55"/>
        <end position="538"/>
    </location>
</feature>
<dbReference type="InterPro" id="IPR019734">
    <property type="entry name" value="TPR_rpt"/>
</dbReference>
<dbReference type="CDD" id="cd17502">
    <property type="entry name" value="MFS_Azr1_MDR_like"/>
    <property type="match status" value="1"/>
</dbReference>
<dbReference type="Pfam" id="PF13424">
    <property type="entry name" value="TPR_12"/>
    <property type="match status" value="1"/>
</dbReference>
<dbReference type="GO" id="GO:0022857">
    <property type="term" value="F:transmembrane transporter activity"/>
    <property type="evidence" value="ECO:0007669"/>
    <property type="project" value="InterPro"/>
</dbReference>
<evidence type="ECO:0000256" key="1">
    <source>
        <dbReference type="ARBA" id="ARBA00004651"/>
    </source>
</evidence>
<dbReference type="FunFam" id="1.20.1720.10:FF:000004">
    <property type="entry name" value="EmrB/QacA family drug resistance transporter"/>
    <property type="match status" value="1"/>
</dbReference>
<keyword evidence="12" id="KW-1185">Reference proteome</keyword>
<evidence type="ECO:0000259" key="10">
    <source>
        <dbReference type="PROSITE" id="PS50850"/>
    </source>
</evidence>
<feature type="transmembrane region" description="Helical" evidence="9">
    <location>
        <begin position="145"/>
        <end position="166"/>
    </location>
</feature>
<dbReference type="PANTHER" id="PTHR23501:SF197">
    <property type="entry name" value="COMD"/>
    <property type="match status" value="1"/>
</dbReference>
<gene>
    <name evidence="11" type="ORF">GCM10012280_58680</name>
</gene>
<dbReference type="SUPFAM" id="SSF52540">
    <property type="entry name" value="P-loop containing nucleoside triphosphate hydrolases"/>
    <property type="match status" value="1"/>
</dbReference>
<dbReference type="GO" id="GO:0005886">
    <property type="term" value="C:plasma membrane"/>
    <property type="evidence" value="ECO:0007669"/>
    <property type="project" value="UniProtKB-SubCell"/>
</dbReference>
<comment type="subcellular location">
    <subcellularLocation>
        <location evidence="1">Cell membrane</location>
        <topology evidence="1">Multi-pass membrane protein</topology>
    </subcellularLocation>
</comment>
<feature type="transmembrane region" description="Helical" evidence="9">
    <location>
        <begin position="399"/>
        <end position="420"/>
    </location>
</feature>
<dbReference type="PROSITE" id="PS50850">
    <property type="entry name" value="MFS"/>
    <property type="match status" value="1"/>
</dbReference>
<dbReference type="InterPro" id="IPR036259">
    <property type="entry name" value="MFS_trans_sf"/>
</dbReference>
<evidence type="ECO:0000256" key="4">
    <source>
        <dbReference type="ARBA" id="ARBA00022475"/>
    </source>
</evidence>
<dbReference type="Gene3D" id="1.20.1250.20">
    <property type="entry name" value="MFS general substrate transporter like domains"/>
    <property type="match status" value="1"/>
</dbReference>
<feature type="transmembrane region" description="Helical" evidence="9">
    <location>
        <begin position="53"/>
        <end position="77"/>
    </location>
</feature>
<comment type="similarity">
    <text evidence="2">Belongs to the major facilitator superfamily. TCR/Tet family.</text>
</comment>
<reference evidence="11" key="2">
    <citation type="submission" date="2020-09" db="EMBL/GenBank/DDBJ databases">
        <authorList>
            <person name="Sun Q."/>
            <person name="Zhou Y."/>
        </authorList>
    </citation>
    <scope>NUCLEOTIDE SEQUENCE</scope>
    <source>
        <strain evidence="11">CGMCC 4.7201</strain>
    </source>
</reference>
<dbReference type="InterPro" id="IPR020846">
    <property type="entry name" value="MFS_dom"/>
</dbReference>
<dbReference type="AlphaFoldDB" id="A0A918E1C6"/>
<feature type="transmembrane region" description="Helical" evidence="9">
    <location>
        <begin position="120"/>
        <end position="139"/>
    </location>
</feature>
<evidence type="ECO:0000256" key="9">
    <source>
        <dbReference type="SAM" id="Phobius"/>
    </source>
</evidence>
<keyword evidence="7 9" id="KW-0472">Membrane</keyword>
<evidence type="ECO:0000256" key="7">
    <source>
        <dbReference type="ARBA" id="ARBA00023136"/>
    </source>
</evidence>
<comment type="caution">
    <text evidence="11">The sequence shown here is derived from an EMBL/GenBank/DDBJ whole genome shotgun (WGS) entry which is preliminary data.</text>
</comment>
<evidence type="ECO:0000313" key="12">
    <source>
        <dbReference type="Proteomes" id="UP000641932"/>
    </source>
</evidence>
<dbReference type="Pfam" id="PF07690">
    <property type="entry name" value="MFS_1"/>
    <property type="match status" value="1"/>
</dbReference>
<feature type="transmembrane region" description="Helical" evidence="9">
    <location>
        <begin position="310"/>
        <end position="333"/>
    </location>
</feature>
<dbReference type="SMART" id="SM00028">
    <property type="entry name" value="TPR"/>
    <property type="match status" value="5"/>
</dbReference>
<dbReference type="SUPFAM" id="SSF103473">
    <property type="entry name" value="MFS general substrate transporter"/>
    <property type="match status" value="1"/>
</dbReference>
<dbReference type="PRINTS" id="PR01036">
    <property type="entry name" value="TCRTETB"/>
</dbReference>
<dbReference type="InterPro" id="IPR027417">
    <property type="entry name" value="P-loop_NTPase"/>
</dbReference>
<reference evidence="11" key="1">
    <citation type="journal article" date="2014" name="Int. J. Syst. Evol. Microbiol.">
        <title>Complete genome sequence of Corynebacterium casei LMG S-19264T (=DSM 44701T), isolated from a smear-ripened cheese.</title>
        <authorList>
            <consortium name="US DOE Joint Genome Institute (JGI-PGF)"/>
            <person name="Walter F."/>
            <person name="Albersmeier A."/>
            <person name="Kalinowski J."/>
            <person name="Ruckert C."/>
        </authorList>
    </citation>
    <scope>NUCLEOTIDE SEQUENCE</scope>
    <source>
        <strain evidence="11">CGMCC 4.7201</strain>
    </source>
</reference>
<dbReference type="EMBL" id="BMMS01000032">
    <property type="protein sequence ID" value="GGO97258.1"/>
    <property type="molecule type" value="Genomic_DNA"/>
</dbReference>
<feature type="region of interest" description="Disordered" evidence="8">
    <location>
        <begin position="543"/>
        <end position="607"/>
    </location>
</feature>
<evidence type="ECO:0000313" key="11">
    <source>
        <dbReference type="EMBL" id="GGO97258.1"/>
    </source>
</evidence>
<evidence type="ECO:0000256" key="3">
    <source>
        <dbReference type="ARBA" id="ARBA00022448"/>
    </source>
</evidence>
<dbReference type="Proteomes" id="UP000641932">
    <property type="component" value="Unassembled WGS sequence"/>
</dbReference>
<feature type="transmembrane region" description="Helical" evidence="9">
    <location>
        <begin position="272"/>
        <end position="289"/>
    </location>
</feature>
<protein>
    <recommendedName>
        <fullName evidence="10">Major facilitator superfamily (MFS) profile domain-containing protein</fullName>
    </recommendedName>
</protein>
<sequence length="1114" mass="116702">MTKTSNHPSHAAPRGSSRAGARAKPPAARAARPARAEAGNTAAEQYPSRRQTLLILLGVVSGVMLSALDQSIVNTALPQIVNDLGGLDLLSWVVTGYLLTSTATTPLWGKLSDLYGRRRIFQSAIVIFLIGSVLCGVSQNIGQLIAFRAVQGMGGGGLFAVAFAIVGDVIPPRERGRYQGYIGAVLGVFSVAGPLVGGWLTDGPGWRWTFYVNVPIGLIALVITTAALRVPGTRRSHEIDYLGAATVVGAVTSLLLYLNWRGPERGWAETGALVLLGGFVVLTLSFVLVEHRAAEPILPLRLFGNSIFTIGNTYTFLAGTVILGAAVFLPVYLQTVRGMSPTESGLGTLPMVVGLFGASMVCGRLITRTGRYKVYPILGGALMAVGVLALSRLDVDTPFWQTGLFAFVYGVGSGLTQQTITTAIQNAVERRDIGTATSSVIFFRQIGGATGSALLGAVFSTRLADRLGDAAAAIPNAPPIGEGSGAAIDTGQLRRLPRAVQDAVLQAFSDSVGDVFLSAAPFAALAFATALFLKERPLRGYEAAGAGKGDQPTAGRVPSAPTTQMPQPRLPASLEPSSRKGRRDAGVPVLAGAASPQSRSRDRSAELDTAMSWVTSGVPGLRVITGSAGTGKSAVAGRIVDLSAPAEWRRSGADGQDPGPAGPGLRSVVQAHVHARDLTGDALADLVDAQLVRAAVLPTARTGRRGGPELLDAVRQVTRDLGREPPVIVVDGLDQAEEAFSIAHDVLVPLAAEAVVIVATRDLPASQGAVEPTLLAALRPRDIIDLDATAQAPTEKPWDAALEVDLDRVGAAGPPALPSADSSSALVRQLSSLTWAFGVGFPDDALVASEEAVARYRSLTDGDPAYRANLAKALINLGICYSEAEHHYAALAATAEAVAHYRLLAQTGASFRPHLSRALNNLGICYREGGYHQKAIAPVEEATRHYRALAKGNPAFVPPLAMALHNLSNCYREDGRYGDALALGEEAITHHRSLAQADPAHRPNLAAALTNLSISYSEACLHDDALQPAEEAVGHYRALTEDNPAYRENLATALSNLGIQYDRADRHRDALASTRQALAHYRALAEDTLARGAAAGPPSSATVPDGGGEMRLAL</sequence>
<organism evidence="11 12">
    <name type="scientific">Wenjunlia tyrosinilytica</name>
    <dbReference type="NCBI Taxonomy" id="1544741"/>
    <lineage>
        <taxon>Bacteria</taxon>
        <taxon>Bacillati</taxon>
        <taxon>Actinomycetota</taxon>
        <taxon>Actinomycetes</taxon>
        <taxon>Kitasatosporales</taxon>
        <taxon>Streptomycetaceae</taxon>
        <taxon>Wenjunlia</taxon>
    </lineage>
</organism>
<feature type="transmembrane region" description="Helical" evidence="9">
    <location>
        <begin position="374"/>
        <end position="393"/>
    </location>
</feature>